<dbReference type="InterPro" id="IPR007863">
    <property type="entry name" value="Peptidase_M16_C"/>
</dbReference>
<dbReference type="InterPro" id="IPR011765">
    <property type="entry name" value="Pept_M16_N"/>
</dbReference>
<dbReference type="GO" id="GO:0008237">
    <property type="term" value="F:metallopeptidase activity"/>
    <property type="evidence" value="ECO:0007669"/>
    <property type="project" value="UniProtKB-KW"/>
</dbReference>
<keyword evidence="2" id="KW-0482">Metalloprotease</keyword>
<evidence type="ECO:0000259" key="4">
    <source>
        <dbReference type="Pfam" id="PF00675"/>
    </source>
</evidence>
<dbReference type="OrthoDB" id="9811314at2"/>
<dbReference type="PANTHER" id="PTHR11851:SF49">
    <property type="entry name" value="MITOCHONDRIAL-PROCESSING PEPTIDASE SUBUNIT ALPHA"/>
    <property type="match status" value="1"/>
</dbReference>
<name>A0A844Z1S7_9SPHN</name>
<dbReference type="Gene3D" id="3.30.830.10">
    <property type="entry name" value="Metalloenzyme, LuxS/M16 peptidase-like"/>
    <property type="match status" value="4"/>
</dbReference>
<evidence type="ECO:0000256" key="2">
    <source>
        <dbReference type="ARBA" id="ARBA00023049"/>
    </source>
</evidence>
<feature type="domain" description="Peptidase M16 N-terminal" evidence="4">
    <location>
        <begin position="47"/>
        <end position="162"/>
    </location>
</feature>
<keyword evidence="3" id="KW-0732">Signal</keyword>
<evidence type="ECO:0000256" key="3">
    <source>
        <dbReference type="SAM" id="SignalP"/>
    </source>
</evidence>
<evidence type="ECO:0000256" key="1">
    <source>
        <dbReference type="ARBA" id="ARBA00007261"/>
    </source>
</evidence>
<evidence type="ECO:0000313" key="7">
    <source>
        <dbReference type="Proteomes" id="UP000466966"/>
    </source>
</evidence>
<feature type="domain" description="Peptidase M16 N-terminal" evidence="4">
    <location>
        <begin position="518"/>
        <end position="622"/>
    </location>
</feature>
<comment type="similarity">
    <text evidence="1">Belongs to the peptidase M16 family.</text>
</comment>
<comment type="caution">
    <text evidence="6">The sequence shown here is derived from an EMBL/GenBank/DDBJ whole genome shotgun (WGS) entry which is preliminary data.</text>
</comment>
<dbReference type="InterPro" id="IPR050361">
    <property type="entry name" value="MPP/UQCRC_Complex"/>
</dbReference>
<feature type="domain" description="Peptidase M16 C-terminal" evidence="5">
    <location>
        <begin position="664"/>
        <end position="839"/>
    </location>
</feature>
<dbReference type="SUPFAM" id="SSF63411">
    <property type="entry name" value="LuxS/MPP-like metallohydrolase"/>
    <property type="match status" value="4"/>
</dbReference>
<sequence length="940" mass="98365">MFRSVLLAACAVLALPLPASAQEAAGTALEVPPIAYDRWQLPNGLTVIALRDPSTATVTTSLWYDVGAKNDPEGRSGFAHLFEHILSRKTENMPYNLIYSLVADVGGTRNASTSPDRTNYFETVPAEYLETMLWTHRERMALPVIDDHVFESERGVVKEELRTRVLAPPYGILQRFVVPEAGFDLLPQRRPSIGVMADLDAATLDDARAFHQAYYGPDTATLIVAGNFDPANLRALVERYFADIPPRTAPVDVAIAAREPGRTAPRTIVARAPGVPLPVVATLWQLPGAAHPDMPALEVLGAIMARGESSRAYLGLVLPGLAVETEAYVDTAEEGSLWLQSATVSAGADPAVAAQALAAVTAALRDRPVSTAELAEAKAELVADSLRGRETARGRAFELGEYLVMTGDPQAADRRLAGIAAVSVEDVQRVARLYLAPDARTDITYASGPHDPAEYANPVPMPQFVTLPPPTGAPRVVLPDGERQPPPAAGERPAVAVPAIARSRLANGLEVIATQTGDVPLVTLSVLLPGGSASDPRGQAGLANLAALLAGKGTSHADARNLARRLEGLGADLSSVARSDGTVFILTAPRAGVAEAGAILADMIRNPTYPADEVAREKARTIDGLSVAMREPGSLAGMAMRPLLYGAAPYGTVGGGTPESLAAITREDLLAHAHGWWRPAGTQVVVTGGIAPEDAFALVQGLLGDWQPAGSPAPAPVADRAGPPQPVRTVVIDMPDAGQAAVVLAARGPSRRAEDAYALDLANAVLGVGANGRLFEEIRTRRSLSYGAYSSIGSTADDPAIVASAQTANATADEVAAVMLEQFARLGAEPLDADTVARRRLLLAGGRARALETGAGYGGVMLDLLAQGIDPAEVSRYAERLDAASAAAASAAGAHWFDPARTSLLIVGNAAEFIDDLRAIRPDVEVIPVAELDLASATLR</sequence>
<feature type="chain" id="PRO_5032629551" evidence="3">
    <location>
        <begin position="22"/>
        <end position="940"/>
    </location>
</feature>
<keyword evidence="2" id="KW-0378">Hydrolase</keyword>
<dbReference type="Pfam" id="PF05193">
    <property type="entry name" value="Peptidase_M16_C"/>
    <property type="match status" value="2"/>
</dbReference>
<organism evidence="6 7">
    <name type="scientific">Alteraurantiacibacter buctensis</name>
    <dbReference type="NCBI Taxonomy" id="1503981"/>
    <lineage>
        <taxon>Bacteria</taxon>
        <taxon>Pseudomonadati</taxon>
        <taxon>Pseudomonadota</taxon>
        <taxon>Alphaproteobacteria</taxon>
        <taxon>Sphingomonadales</taxon>
        <taxon>Erythrobacteraceae</taxon>
        <taxon>Alteraurantiacibacter</taxon>
    </lineage>
</organism>
<dbReference type="AlphaFoldDB" id="A0A844Z1S7"/>
<keyword evidence="2" id="KW-0645">Protease</keyword>
<reference evidence="6 7" key="1">
    <citation type="submission" date="2019-12" db="EMBL/GenBank/DDBJ databases">
        <title>Genomic-based taxomic classification of the family Erythrobacteraceae.</title>
        <authorList>
            <person name="Xu L."/>
        </authorList>
    </citation>
    <scope>NUCLEOTIDE SEQUENCE [LARGE SCALE GENOMIC DNA]</scope>
    <source>
        <strain evidence="6 7">M0322</strain>
    </source>
</reference>
<keyword evidence="7" id="KW-1185">Reference proteome</keyword>
<evidence type="ECO:0000259" key="5">
    <source>
        <dbReference type="Pfam" id="PF05193"/>
    </source>
</evidence>
<dbReference type="PANTHER" id="PTHR11851">
    <property type="entry name" value="METALLOPROTEASE"/>
    <property type="match status" value="1"/>
</dbReference>
<accession>A0A844Z1S7</accession>
<feature type="signal peptide" evidence="3">
    <location>
        <begin position="1"/>
        <end position="21"/>
    </location>
</feature>
<dbReference type="InterPro" id="IPR011249">
    <property type="entry name" value="Metalloenz_LuxS/M16"/>
</dbReference>
<dbReference type="Proteomes" id="UP000466966">
    <property type="component" value="Unassembled WGS sequence"/>
</dbReference>
<proteinExistence type="inferred from homology"/>
<dbReference type="GO" id="GO:0046872">
    <property type="term" value="F:metal ion binding"/>
    <property type="evidence" value="ECO:0007669"/>
    <property type="project" value="InterPro"/>
</dbReference>
<feature type="domain" description="Peptidase M16 C-terminal" evidence="5">
    <location>
        <begin position="202"/>
        <end position="381"/>
    </location>
</feature>
<dbReference type="EMBL" id="WTYV01000010">
    <property type="protein sequence ID" value="MXO73462.1"/>
    <property type="molecule type" value="Genomic_DNA"/>
</dbReference>
<protein>
    <submittedName>
        <fullName evidence="6">Insulinase family protein</fullName>
    </submittedName>
</protein>
<evidence type="ECO:0000313" key="6">
    <source>
        <dbReference type="EMBL" id="MXO73462.1"/>
    </source>
</evidence>
<gene>
    <name evidence="6" type="ORF">GRI99_17735</name>
</gene>
<dbReference type="Pfam" id="PF00675">
    <property type="entry name" value="Peptidase_M16"/>
    <property type="match status" value="2"/>
</dbReference>